<dbReference type="AlphaFoldDB" id="A0A2C6KW34"/>
<dbReference type="EMBL" id="MIGC01002969">
    <property type="protein sequence ID" value="PHJ20196.1"/>
    <property type="molecule type" value="Genomic_DNA"/>
</dbReference>
<organism evidence="2 3">
    <name type="scientific">Cystoisospora suis</name>
    <dbReference type="NCBI Taxonomy" id="483139"/>
    <lineage>
        <taxon>Eukaryota</taxon>
        <taxon>Sar</taxon>
        <taxon>Alveolata</taxon>
        <taxon>Apicomplexa</taxon>
        <taxon>Conoidasida</taxon>
        <taxon>Coccidia</taxon>
        <taxon>Eucoccidiorida</taxon>
        <taxon>Eimeriorina</taxon>
        <taxon>Sarcocystidae</taxon>
        <taxon>Cystoisospora</taxon>
    </lineage>
</organism>
<feature type="non-terminal residue" evidence="2">
    <location>
        <position position="245"/>
    </location>
</feature>
<evidence type="ECO:0000313" key="3">
    <source>
        <dbReference type="Proteomes" id="UP000221165"/>
    </source>
</evidence>
<dbReference type="GeneID" id="94429349"/>
<comment type="caution">
    <text evidence="2">The sequence shown here is derived from an EMBL/GenBank/DDBJ whole genome shotgun (WGS) entry which is preliminary data.</text>
</comment>
<dbReference type="PANTHER" id="PTHR31057:SF0">
    <property type="entry name" value="E3 UFM1-PROTEIN LIGASE 1"/>
    <property type="match status" value="1"/>
</dbReference>
<name>A0A2C6KW34_9APIC</name>
<gene>
    <name evidence="2" type="ORF">CSUI_005973</name>
</gene>
<dbReference type="GO" id="GO:0032434">
    <property type="term" value="P:regulation of proteasomal ubiquitin-dependent protein catabolic process"/>
    <property type="evidence" value="ECO:0007669"/>
    <property type="project" value="TreeGrafter"/>
</dbReference>
<dbReference type="PANTHER" id="PTHR31057">
    <property type="entry name" value="E3 UFM1-PROTEIN LIGASE 1"/>
    <property type="match status" value="1"/>
</dbReference>
<keyword evidence="2" id="KW-0436">Ligase</keyword>
<accession>A0A2C6KW34</accession>
<dbReference type="GO" id="GO:0016874">
    <property type="term" value="F:ligase activity"/>
    <property type="evidence" value="ECO:0007669"/>
    <property type="project" value="UniProtKB-KW"/>
</dbReference>
<dbReference type="OrthoDB" id="10258297at2759"/>
<dbReference type="Proteomes" id="UP000221165">
    <property type="component" value="Unassembled WGS sequence"/>
</dbReference>
<dbReference type="InterPro" id="IPR018611">
    <property type="entry name" value="Ufl1"/>
</dbReference>
<dbReference type="GO" id="GO:1990592">
    <property type="term" value="P:protein K69-linked ufmylation"/>
    <property type="evidence" value="ECO:0007669"/>
    <property type="project" value="TreeGrafter"/>
</dbReference>
<dbReference type="GO" id="GO:0005789">
    <property type="term" value="C:endoplasmic reticulum membrane"/>
    <property type="evidence" value="ECO:0007669"/>
    <property type="project" value="TreeGrafter"/>
</dbReference>
<sequence>MAFSLEELQRQFLAVQESTPVQALSESACVDIVMKLMKRKHFSLSTTLNGKEFVTPEYLTQEIRSYLVQHNGRVNVVEMATSLGMNPDTVTSKTEELVRKSKHLQLIGVDLISSFYFNTIAQEIAELLEERGQLGLGELCQKYSLPADVLRHEIQTRHGTSIQGELRENNTLTTPDFFRRVECVVRGSCLAACHPLSLHTLADLFNLPSDSVCTAATDLLRRGEISGKISSGIFTPSRYLDHQTD</sequence>
<dbReference type="VEuPathDB" id="ToxoDB:CSUI_005973"/>
<evidence type="ECO:0000259" key="1">
    <source>
        <dbReference type="Pfam" id="PF09743"/>
    </source>
</evidence>
<dbReference type="RefSeq" id="XP_067921887.1">
    <property type="nucleotide sequence ID" value="XM_068066138.1"/>
</dbReference>
<evidence type="ECO:0000313" key="2">
    <source>
        <dbReference type="EMBL" id="PHJ20196.1"/>
    </source>
</evidence>
<proteinExistence type="predicted"/>
<dbReference type="GO" id="GO:0061666">
    <property type="term" value="F:UFM1 ligase activity"/>
    <property type="evidence" value="ECO:0007669"/>
    <property type="project" value="InterPro"/>
</dbReference>
<feature type="domain" description="E3 UFM1-protein ligase 1-like N-terminal" evidence="1">
    <location>
        <begin position="5"/>
        <end position="244"/>
    </location>
</feature>
<protein>
    <submittedName>
        <fullName evidence="2">E3 ufm1-protein ligase</fullName>
    </submittedName>
</protein>
<dbReference type="Pfam" id="PF09743">
    <property type="entry name" value="E3_UFM1_ligase"/>
    <property type="match status" value="1"/>
</dbReference>
<dbReference type="InterPro" id="IPR056579">
    <property type="entry name" value="Ufl1_N"/>
</dbReference>
<dbReference type="GO" id="GO:0034976">
    <property type="term" value="P:response to endoplasmic reticulum stress"/>
    <property type="evidence" value="ECO:0007669"/>
    <property type="project" value="TreeGrafter"/>
</dbReference>
<keyword evidence="3" id="KW-1185">Reference proteome</keyword>
<reference evidence="2 3" key="1">
    <citation type="journal article" date="2017" name="Int. J. Parasitol.">
        <title>The genome of the protozoan parasite Cystoisospora suis and a reverse vaccinology approach to identify vaccine candidates.</title>
        <authorList>
            <person name="Palmieri N."/>
            <person name="Shrestha A."/>
            <person name="Ruttkowski B."/>
            <person name="Beck T."/>
            <person name="Vogl C."/>
            <person name="Tomley F."/>
            <person name="Blake D.P."/>
            <person name="Joachim A."/>
        </authorList>
    </citation>
    <scope>NUCLEOTIDE SEQUENCE [LARGE SCALE GENOMIC DNA]</scope>
    <source>
        <strain evidence="2 3">Wien I</strain>
    </source>
</reference>